<evidence type="ECO:0000313" key="4">
    <source>
        <dbReference type="Proteomes" id="UP001165082"/>
    </source>
</evidence>
<proteinExistence type="predicted"/>
<feature type="compositionally biased region" description="Polar residues" evidence="2">
    <location>
        <begin position="873"/>
        <end position="889"/>
    </location>
</feature>
<name>A0A9W7CFR0_9STRA</name>
<feature type="coiled-coil region" evidence="1">
    <location>
        <begin position="185"/>
        <end position="212"/>
    </location>
</feature>
<reference evidence="3" key="1">
    <citation type="submission" date="2022-07" db="EMBL/GenBank/DDBJ databases">
        <title>Genome analysis of Parmales, a sister group of diatoms, reveals the evolutionary specialization of diatoms from phago-mixotrophs to photoautotrophs.</title>
        <authorList>
            <person name="Ban H."/>
            <person name="Sato S."/>
            <person name="Yoshikawa S."/>
            <person name="Kazumasa Y."/>
            <person name="Nakamura Y."/>
            <person name="Ichinomiya M."/>
            <person name="Saitoh K."/>
            <person name="Sato N."/>
            <person name="Blanc-Mathieu R."/>
            <person name="Endo H."/>
            <person name="Kuwata A."/>
            <person name="Ogata H."/>
        </authorList>
    </citation>
    <scope>NUCLEOTIDE SEQUENCE</scope>
</reference>
<feature type="compositionally biased region" description="Basic and acidic residues" evidence="2">
    <location>
        <begin position="987"/>
        <end position="1033"/>
    </location>
</feature>
<dbReference type="OrthoDB" id="193200at2759"/>
<organism evidence="3 4">
    <name type="scientific">Triparma retinervis</name>
    <dbReference type="NCBI Taxonomy" id="2557542"/>
    <lineage>
        <taxon>Eukaryota</taxon>
        <taxon>Sar</taxon>
        <taxon>Stramenopiles</taxon>
        <taxon>Ochrophyta</taxon>
        <taxon>Bolidophyceae</taxon>
        <taxon>Parmales</taxon>
        <taxon>Triparmaceae</taxon>
        <taxon>Triparma</taxon>
    </lineage>
</organism>
<gene>
    <name evidence="3" type="ORF">TrRE_jg5074</name>
</gene>
<feature type="region of interest" description="Disordered" evidence="2">
    <location>
        <begin position="961"/>
        <end position="1039"/>
    </location>
</feature>
<dbReference type="AlphaFoldDB" id="A0A9W7CFR0"/>
<feature type="region of interest" description="Disordered" evidence="2">
    <location>
        <begin position="161"/>
        <end position="180"/>
    </location>
</feature>
<sequence length="1142" mass="130812">MPPKNAEMFRNKHLKQRRQKALPVSQRSLEEVLVSRRQASELISSYEEHQPPLEMLRLEAERKEASRLLGQTGRKIPYPGVSSLMLRSVSAGVMKFGGSSRNDPSQSLPFEPRLLSTAGSTQRKRGPMMQFDYANSVGRPMTGTSSPDQMFFDPHAFKVSDEDEKKEDLLAPSTVDEPEPEPALVQKLTSQCNNLAWRLVAMEQELEQYKAAAAEEPQNPFVNLHETATRPISQATLRATSRQGGSRSSSPNRTRRKSRGDENAEDGEKKPLHPKLLPIEKSTNHLTELVTSLTKSLYGDDKAKSEEKEMNDALRAHAREQKRHEEYVAAKIEWKKMHTAELQVVLKMEVQRQKKMEEKIESFKHMLANRKRQVFLQEWHAVMKDNLQDRKRLLAAAVDMENRHFNTVLLSILKAWYKAAHGPYSRKGVMERHRVRMAEERVKLEKKLTLSGEDLGLITKEMLVDEMRKAVVGKLEKQREIRSLHSTLQGLSLAVQIAEENHRDSIRHYKNHVMQRVFTPWAEWAFLNSQGLDRARWKAPGKLVVRYNQTAVDAFADRRVKKLFFRLWRPVAQRYVAAKKMRRRVISEFARRHLKEWKYVAIVQRNLIKWSVDEWKAYSRRLMESPFRMWFVWMDQRKRKRADQDRLITAYKRTKHRKFLWNIVRGWRHQAVYGRIAGLYSRNDLMKSLTEQKQQCKQMEQEMATYVSNVNEMNKLLEQNTKRVKEMEVVVQKKENKARELRMAMHHCEQEMVKMQSLVESVQHVHPVVSKHIQDLQGEEFNFKFRGLNALVALRKNEEEEQGKETMLLEHEIEAEEFDDDGLLFKDDDGHGQAADVEDADEAVPAEILTSGGNGGQAAAAPSAPEGGPAQPNGAQLTASNGPPTTNSAMNSRLQFVLGRGDYRSVLKLGGAALMQPNPTEDEKLDAEDNEVVNSHILADEVMKLYGLFEFLRSGDVEALGSSERAEWVEGKNTTASEEGNPAVEAKGGEEEKEVQGGKTGTKGDKEERVESSEEKKDSGEEPLMEPEHDPNRKWKHLTNPATITGEPYCWKDFMLAINRRLPQDRKTGTLQDKIMNRISAGKERNEHMLKSASVHRTPAKMHGESGDGGDDIGSEKDKNLYTGKDFEDTFKPATPRRFELG</sequence>
<keyword evidence="1" id="KW-0175">Coiled coil</keyword>
<feature type="coiled-coil region" evidence="1">
    <location>
        <begin position="682"/>
        <end position="751"/>
    </location>
</feature>
<protein>
    <submittedName>
        <fullName evidence="3">Uncharacterized protein</fullName>
    </submittedName>
</protein>
<comment type="caution">
    <text evidence="3">The sequence shown here is derived from an EMBL/GenBank/DDBJ whole genome shotgun (WGS) entry which is preliminary data.</text>
</comment>
<feature type="compositionally biased region" description="Basic residues" evidence="2">
    <location>
        <begin position="11"/>
        <end position="20"/>
    </location>
</feature>
<feature type="region of interest" description="Disordered" evidence="2">
    <location>
        <begin position="229"/>
        <end position="283"/>
    </location>
</feature>
<feature type="compositionally biased region" description="Low complexity" evidence="2">
    <location>
        <begin position="857"/>
        <end position="872"/>
    </location>
</feature>
<keyword evidence="4" id="KW-1185">Reference proteome</keyword>
<evidence type="ECO:0000313" key="3">
    <source>
        <dbReference type="EMBL" id="GMI04875.1"/>
    </source>
</evidence>
<feature type="compositionally biased region" description="Basic and acidic residues" evidence="2">
    <location>
        <begin position="259"/>
        <end position="271"/>
    </location>
</feature>
<feature type="region of interest" description="Disordered" evidence="2">
    <location>
        <begin position="848"/>
        <end position="889"/>
    </location>
</feature>
<feature type="compositionally biased region" description="Polar residues" evidence="2">
    <location>
        <begin position="230"/>
        <end position="252"/>
    </location>
</feature>
<dbReference type="EMBL" id="BRXZ01000092">
    <property type="protein sequence ID" value="GMI04875.1"/>
    <property type="molecule type" value="Genomic_DNA"/>
</dbReference>
<feature type="region of interest" description="Disordered" evidence="2">
    <location>
        <begin position="1093"/>
        <end position="1142"/>
    </location>
</feature>
<feature type="region of interest" description="Disordered" evidence="2">
    <location>
        <begin position="1"/>
        <end position="22"/>
    </location>
</feature>
<dbReference type="Proteomes" id="UP001165082">
    <property type="component" value="Unassembled WGS sequence"/>
</dbReference>
<feature type="compositionally biased region" description="Basic and acidic residues" evidence="2">
    <location>
        <begin position="1114"/>
        <end position="1142"/>
    </location>
</feature>
<evidence type="ECO:0000256" key="2">
    <source>
        <dbReference type="SAM" id="MobiDB-lite"/>
    </source>
</evidence>
<evidence type="ECO:0000256" key="1">
    <source>
        <dbReference type="SAM" id="Coils"/>
    </source>
</evidence>
<accession>A0A9W7CFR0</accession>